<evidence type="ECO:0000313" key="1">
    <source>
        <dbReference type="EMBL" id="KAH9835326.1"/>
    </source>
</evidence>
<gene>
    <name evidence="1" type="ORF">C8Q71DRAFT_765207</name>
</gene>
<evidence type="ECO:0000313" key="2">
    <source>
        <dbReference type="Proteomes" id="UP000814176"/>
    </source>
</evidence>
<accession>A0ABQ8KCV7</accession>
<dbReference type="GeneID" id="72004846"/>
<dbReference type="Proteomes" id="UP000814176">
    <property type="component" value="Unassembled WGS sequence"/>
</dbReference>
<keyword evidence="2" id="KW-1185">Reference proteome</keyword>
<organism evidence="1 2">
    <name type="scientific">Rhodofomes roseus</name>
    <dbReference type="NCBI Taxonomy" id="34475"/>
    <lineage>
        <taxon>Eukaryota</taxon>
        <taxon>Fungi</taxon>
        <taxon>Dikarya</taxon>
        <taxon>Basidiomycota</taxon>
        <taxon>Agaricomycotina</taxon>
        <taxon>Agaricomycetes</taxon>
        <taxon>Polyporales</taxon>
        <taxon>Rhodofomes</taxon>
    </lineage>
</organism>
<reference evidence="1 2" key="1">
    <citation type="journal article" date="2021" name="Environ. Microbiol.">
        <title>Gene family expansions and transcriptome signatures uncover fungal adaptations to wood decay.</title>
        <authorList>
            <person name="Hage H."/>
            <person name="Miyauchi S."/>
            <person name="Viragh M."/>
            <person name="Drula E."/>
            <person name="Min B."/>
            <person name="Chaduli D."/>
            <person name="Navarro D."/>
            <person name="Favel A."/>
            <person name="Norest M."/>
            <person name="Lesage-Meessen L."/>
            <person name="Balint B."/>
            <person name="Merenyi Z."/>
            <person name="de Eugenio L."/>
            <person name="Morin E."/>
            <person name="Martinez A.T."/>
            <person name="Baldrian P."/>
            <person name="Stursova M."/>
            <person name="Martinez M.J."/>
            <person name="Novotny C."/>
            <person name="Magnuson J.K."/>
            <person name="Spatafora J.W."/>
            <person name="Maurice S."/>
            <person name="Pangilinan J."/>
            <person name="Andreopoulos W."/>
            <person name="LaButti K."/>
            <person name="Hundley H."/>
            <person name="Na H."/>
            <person name="Kuo A."/>
            <person name="Barry K."/>
            <person name="Lipzen A."/>
            <person name="Henrissat B."/>
            <person name="Riley R."/>
            <person name="Ahrendt S."/>
            <person name="Nagy L.G."/>
            <person name="Grigoriev I.V."/>
            <person name="Martin F."/>
            <person name="Rosso M.N."/>
        </authorList>
    </citation>
    <scope>NUCLEOTIDE SEQUENCE [LARGE SCALE GENOMIC DNA]</scope>
    <source>
        <strain evidence="1 2">CIRM-BRFM 1785</strain>
    </source>
</reference>
<dbReference type="RefSeq" id="XP_047777759.1">
    <property type="nucleotide sequence ID" value="XM_047924114.1"/>
</dbReference>
<sequence>MDRRVDLPQEIFCIVEGGASHPFRRVRHACAGSADFTTVVSPWSSRLHATYHRYIPSIDIEILPAGEQGPRRLDSSKVQIIRHIPFLTMSEFIRAKLKAWALRGAENDASDIIFTMSRYWNRVDINRIPEQEMNDFVRQHREAAAGWMELNRKYRE</sequence>
<proteinExistence type="predicted"/>
<protein>
    <submittedName>
        <fullName evidence="1">Uncharacterized protein</fullName>
    </submittedName>
</protein>
<name>A0ABQ8KCV7_9APHY</name>
<comment type="caution">
    <text evidence="1">The sequence shown here is derived from an EMBL/GenBank/DDBJ whole genome shotgun (WGS) entry which is preliminary data.</text>
</comment>
<dbReference type="EMBL" id="JADCUA010000013">
    <property type="protein sequence ID" value="KAH9835326.1"/>
    <property type="molecule type" value="Genomic_DNA"/>
</dbReference>